<dbReference type="InterPro" id="IPR056670">
    <property type="entry name" value="DUF7768"/>
</dbReference>
<gene>
    <name evidence="2" type="ORF">L336_0792</name>
</gene>
<dbReference type="KEGG" id="saal:L336_0792"/>
<reference evidence="2 3" key="1">
    <citation type="journal article" date="2013" name="Nat. Biotechnol.">
        <title>Genome sequences of rare, uncultured bacteria obtained by differential coverage binning of multiple metagenomes.</title>
        <authorList>
            <person name="Albertsen M."/>
            <person name="Hugenholtz P."/>
            <person name="Skarshewski A."/>
            <person name="Nielsen K.L."/>
            <person name="Tyson G.W."/>
            <person name="Nielsen P.H."/>
        </authorList>
    </citation>
    <scope>NUCLEOTIDE SEQUENCE [LARGE SCALE GENOMIC DNA]</scope>
    <source>
        <strain evidence="2">TM71</strain>
    </source>
</reference>
<keyword evidence="3" id="KW-1185">Reference proteome</keyword>
<dbReference type="STRING" id="1332188.L336_0792"/>
<accession>R4PNF1</accession>
<proteinExistence type="predicted"/>
<name>R4PNF1_9BACT</name>
<dbReference type="Proteomes" id="UP000013893">
    <property type="component" value="Chromosome"/>
</dbReference>
<evidence type="ECO:0000313" key="2">
    <source>
        <dbReference type="EMBL" id="AGL62494.1"/>
    </source>
</evidence>
<dbReference type="AlphaFoldDB" id="R4PNF1"/>
<sequence>MMTERQMRPQVQIESPFMASTRDGIAVRVVYLMNAMRHSMFERGEAPYASHIINTLVTDDTSALEREIGIEAGLVIGGKADYTAVYTDLGISSGMEHGIQRAEREGRPIVYRRLYNNALSLQELEALIRSTSPRPIEAIEALYGHILR</sequence>
<feature type="domain" description="DUF7768" evidence="1">
    <location>
        <begin position="10"/>
        <end position="111"/>
    </location>
</feature>
<evidence type="ECO:0000259" key="1">
    <source>
        <dbReference type="Pfam" id="PF24963"/>
    </source>
</evidence>
<protein>
    <recommendedName>
        <fullName evidence="1">DUF7768 domain-containing protein</fullName>
    </recommendedName>
</protein>
<dbReference type="Pfam" id="PF24963">
    <property type="entry name" value="DUF7768"/>
    <property type="match status" value="1"/>
</dbReference>
<dbReference type="EMBL" id="CP005957">
    <property type="protein sequence ID" value="AGL62494.1"/>
    <property type="molecule type" value="Genomic_DNA"/>
</dbReference>
<dbReference type="HOGENOM" id="CLU_1755527_0_0_0"/>
<organism evidence="2 3">
    <name type="scientific">Candidatus Saccharimonas aalborgensis</name>
    <dbReference type="NCBI Taxonomy" id="1332188"/>
    <lineage>
        <taxon>Bacteria</taxon>
        <taxon>Candidatus Saccharimonadota</taxon>
        <taxon>Candidatus Saccharimonadia</taxon>
        <taxon>Candidatus Saccharimonadales</taxon>
        <taxon>Candidatus Saccharimonadaceae</taxon>
        <taxon>Candidatus Saccharimonas</taxon>
    </lineage>
</organism>
<evidence type="ECO:0000313" key="3">
    <source>
        <dbReference type="Proteomes" id="UP000013893"/>
    </source>
</evidence>